<feature type="domain" description="DUF8094" evidence="2">
    <location>
        <begin position="45"/>
        <end position="336"/>
    </location>
</feature>
<evidence type="ECO:0000259" key="2">
    <source>
        <dbReference type="Pfam" id="PF26366"/>
    </source>
</evidence>
<dbReference type="EMBL" id="QKWH01000013">
    <property type="protein sequence ID" value="PZR52030.1"/>
    <property type="molecule type" value="Genomic_DNA"/>
</dbReference>
<reference evidence="3 4" key="1">
    <citation type="submission" date="2018-06" db="EMBL/GenBank/DDBJ databases">
        <title>Whole genome sequencing of a novel hydrocarbon degrading bacterial strain, PW21 isolated from oil contaminated produced water sample.</title>
        <authorList>
            <person name="Nagkirti P."/>
            <person name="Shaikh A."/>
            <person name="Gowdaman V."/>
            <person name="Engineer A.E."/>
            <person name="Dagar S."/>
            <person name="Dhakephalkar P.K."/>
        </authorList>
    </citation>
    <scope>NUCLEOTIDE SEQUENCE [LARGE SCALE GENOMIC DNA]</scope>
    <source>
        <strain evidence="3 4">PW21</strain>
    </source>
</reference>
<evidence type="ECO:0000313" key="4">
    <source>
        <dbReference type="Proteomes" id="UP000248783"/>
    </source>
</evidence>
<evidence type="ECO:0000256" key="1">
    <source>
        <dbReference type="SAM" id="SignalP"/>
    </source>
</evidence>
<dbReference type="InterPro" id="IPR058407">
    <property type="entry name" value="DUF8094"/>
</dbReference>
<accession>A0A2W5WLG4</accession>
<organism evidence="3 4">
    <name type="scientific">Xylanimonas oleitrophica</name>
    <dbReference type="NCBI Taxonomy" id="2607479"/>
    <lineage>
        <taxon>Bacteria</taxon>
        <taxon>Bacillati</taxon>
        <taxon>Actinomycetota</taxon>
        <taxon>Actinomycetes</taxon>
        <taxon>Micrococcales</taxon>
        <taxon>Promicromonosporaceae</taxon>
        <taxon>Xylanimonas</taxon>
    </lineage>
</organism>
<keyword evidence="4" id="KW-1185">Reference proteome</keyword>
<gene>
    <name evidence="3" type="ORF">DNL40_13505</name>
</gene>
<dbReference type="PROSITE" id="PS51257">
    <property type="entry name" value="PROKAR_LIPOPROTEIN"/>
    <property type="match status" value="1"/>
</dbReference>
<dbReference type="Proteomes" id="UP000248783">
    <property type="component" value="Unassembled WGS sequence"/>
</dbReference>
<dbReference type="Pfam" id="PF26366">
    <property type="entry name" value="DUF8094"/>
    <property type="match status" value="1"/>
</dbReference>
<comment type="caution">
    <text evidence="3">The sequence shown here is derived from an EMBL/GenBank/DDBJ whole genome shotgun (WGS) entry which is preliminary data.</text>
</comment>
<dbReference type="RefSeq" id="WP_111251789.1">
    <property type="nucleotide sequence ID" value="NZ_QKWH01000013.1"/>
</dbReference>
<protein>
    <recommendedName>
        <fullName evidence="2">DUF8094 domain-containing protein</fullName>
    </recommendedName>
</protein>
<dbReference type="AlphaFoldDB" id="A0A2W5WLG4"/>
<keyword evidence="1" id="KW-0732">Signal</keyword>
<proteinExistence type="predicted"/>
<sequence length="343" mass="36084">MTAHPFRRTRPAARTAALGVLAALALAGCAEDVPTPNPDAAATGPALSADQENRVLEAMNTTLAQASESGDAGVLDQRLTGPALAVRTSQLRVAQLRGNADLVTNLQTEYQALIVPASDTWPRTAFAVTEAGEDLQAPRLLALEQASAREPYKLWGWVQLRPGVTLPSFAAPELGSEELAPDDASLLVSPQDVAGQYAELATSGDESPFAPTFESSDEDLFRKFLKENVQAQTQELQKDGANGSYSYSVALTPDTPVKAVRTADGGGMVMVSLDMVETMEAPAGVKVAPPEGRSGEALLEGAAPTNKLVNGYSDMVALYVPPQGSDQTVKLLGWTHVQTSVSQ</sequence>
<name>A0A2W5WLG4_9MICO</name>
<evidence type="ECO:0000313" key="3">
    <source>
        <dbReference type="EMBL" id="PZR52030.1"/>
    </source>
</evidence>
<feature type="chain" id="PRO_5038358066" description="DUF8094 domain-containing protein" evidence="1">
    <location>
        <begin position="28"/>
        <end position="343"/>
    </location>
</feature>
<feature type="signal peptide" evidence="1">
    <location>
        <begin position="1"/>
        <end position="27"/>
    </location>
</feature>